<accession>A0A1A9ZS40</accession>
<dbReference type="VEuPathDB" id="VectorBase:GPAI023289"/>
<dbReference type="EnsemblMetazoa" id="GPAI023289-RA">
    <property type="protein sequence ID" value="GPAI023289-PA"/>
    <property type="gene ID" value="GPAI023289"/>
</dbReference>
<sequence>MASTTVISAASAKAITPTVATTSITTAASSIAATSMSSHTTSISSTTAPIATKTANSGEIIFDPTPFIRRSTRGTLERHNSFLTFNLIISSISYAQILYTCFSSNFNTSDGSVQAIVTRSSIAIFNAAIIAASCGSISKFNQLSRRITPFLTKSILRQPNSIKCNGVTIVICLQDTALVQYAAMLATTSPQPKTVLNIIILPSLGSIGKRAKILPKCVSSSLASRQRISRSNTSASITASRGGGSNALDKN</sequence>
<dbReference type="AlphaFoldDB" id="A0A1A9ZS40"/>
<dbReference type="Proteomes" id="UP000092445">
    <property type="component" value="Unassembled WGS sequence"/>
</dbReference>
<name>A0A1A9ZS40_GLOPL</name>
<protein>
    <submittedName>
        <fullName evidence="1">Uncharacterized protein</fullName>
    </submittedName>
</protein>
<organism evidence="1 2">
    <name type="scientific">Glossina pallidipes</name>
    <name type="common">Tsetse fly</name>
    <dbReference type="NCBI Taxonomy" id="7398"/>
    <lineage>
        <taxon>Eukaryota</taxon>
        <taxon>Metazoa</taxon>
        <taxon>Ecdysozoa</taxon>
        <taxon>Arthropoda</taxon>
        <taxon>Hexapoda</taxon>
        <taxon>Insecta</taxon>
        <taxon>Pterygota</taxon>
        <taxon>Neoptera</taxon>
        <taxon>Endopterygota</taxon>
        <taxon>Diptera</taxon>
        <taxon>Brachycera</taxon>
        <taxon>Muscomorpha</taxon>
        <taxon>Hippoboscoidea</taxon>
        <taxon>Glossinidae</taxon>
        <taxon>Glossina</taxon>
    </lineage>
</organism>
<evidence type="ECO:0000313" key="1">
    <source>
        <dbReference type="EnsemblMetazoa" id="GPAI023289-PA"/>
    </source>
</evidence>
<proteinExistence type="predicted"/>
<keyword evidence="2" id="KW-1185">Reference proteome</keyword>
<evidence type="ECO:0000313" key="2">
    <source>
        <dbReference type="Proteomes" id="UP000092445"/>
    </source>
</evidence>
<reference evidence="2" key="1">
    <citation type="submission" date="2014-03" db="EMBL/GenBank/DDBJ databases">
        <authorList>
            <person name="Aksoy S."/>
            <person name="Warren W."/>
            <person name="Wilson R.K."/>
        </authorList>
    </citation>
    <scope>NUCLEOTIDE SEQUENCE [LARGE SCALE GENOMIC DNA]</scope>
    <source>
        <strain evidence="2">IAEA</strain>
    </source>
</reference>
<reference evidence="1" key="2">
    <citation type="submission" date="2020-05" db="UniProtKB">
        <authorList>
            <consortium name="EnsemblMetazoa"/>
        </authorList>
    </citation>
    <scope>IDENTIFICATION</scope>
    <source>
        <strain evidence="1">IAEA</strain>
    </source>
</reference>